<evidence type="ECO:0000313" key="3">
    <source>
        <dbReference type="Proteomes" id="UP000324222"/>
    </source>
</evidence>
<accession>A0A5B7IMA9</accession>
<name>A0A5B7IMA9_PORTR</name>
<comment type="caution">
    <text evidence="2">The sequence shown here is derived from an EMBL/GenBank/DDBJ whole genome shotgun (WGS) entry which is preliminary data.</text>
</comment>
<organism evidence="2 3">
    <name type="scientific">Portunus trituberculatus</name>
    <name type="common">Swimming crab</name>
    <name type="synonym">Neptunus trituberculatus</name>
    <dbReference type="NCBI Taxonomy" id="210409"/>
    <lineage>
        <taxon>Eukaryota</taxon>
        <taxon>Metazoa</taxon>
        <taxon>Ecdysozoa</taxon>
        <taxon>Arthropoda</taxon>
        <taxon>Crustacea</taxon>
        <taxon>Multicrustacea</taxon>
        <taxon>Malacostraca</taxon>
        <taxon>Eumalacostraca</taxon>
        <taxon>Eucarida</taxon>
        <taxon>Decapoda</taxon>
        <taxon>Pleocyemata</taxon>
        <taxon>Brachyura</taxon>
        <taxon>Eubrachyura</taxon>
        <taxon>Portunoidea</taxon>
        <taxon>Portunidae</taxon>
        <taxon>Portuninae</taxon>
        <taxon>Portunus</taxon>
    </lineage>
</organism>
<dbReference type="EMBL" id="VSRR010058332">
    <property type="protein sequence ID" value="MPC81898.1"/>
    <property type="molecule type" value="Genomic_DNA"/>
</dbReference>
<sequence length="168" mass="18326">MEVLEARVGSSRDEVHAEAGLLGSEGGCDREAAGRASCPQRKLFDPRRVDAPVFVTVCKYRPLKLTFTWDDLDRVRGGAAARKLPQSTCRRPLGRTRVGKERQASVGRPGEGRVGALKHPVHQEPSPPLTCHTTATLAHAGQYHQPHPSATAALHRSAGNKWKLNDQQ</sequence>
<feature type="region of interest" description="Disordered" evidence="1">
    <location>
        <begin position="91"/>
        <end position="113"/>
    </location>
</feature>
<gene>
    <name evidence="2" type="ORF">E2C01_076537</name>
</gene>
<keyword evidence="3" id="KW-1185">Reference proteome</keyword>
<dbReference type="AlphaFoldDB" id="A0A5B7IMA9"/>
<protein>
    <submittedName>
        <fullName evidence="2">Uncharacterized protein</fullName>
    </submittedName>
</protein>
<reference evidence="2 3" key="1">
    <citation type="submission" date="2019-05" db="EMBL/GenBank/DDBJ databases">
        <title>Another draft genome of Portunus trituberculatus and its Hox gene families provides insights of decapod evolution.</title>
        <authorList>
            <person name="Jeong J.-H."/>
            <person name="Song I."/>
            <person name="Kim S."/>
            <person name="Choi T."/>
            <person name="Kim D."/>
            <person name="Ryu S."/>
            <person name="Kim W."/>
        </authorList>
    </citation>
    <scope>NUCLEOTIDE SEQUENCE [LARGE SCALE GENOMIC DNA]</scope>
    <source>
        <tissue evidence="2">Muscle</tissue>
    </source>
</reference>
<evidence type="ECO:0000313" key="2">
    <source>
        <dbReference type="EMBL" id="MPC81898.1"/>
    </source>
</evidence>
<proteinExistence type="predicted"/>
<evidence type="ECO:0000256" key="1">
    <source>
        <dbReference type="SAM" id="MobiDB-lite"/>
    </source>
</evidence>
<dbReference type="Proteomes" id="UP000324222">
    <property type="component" value="Unassembled WGS sequence"/>
</dbReference>
<feature type="region of interest" description="Disordered" evidence="1">
    <location>
        <begin position="138"/>
        <end position="168"/>
    </location>
</feature>